<comment type="subcellular location">
    <subcellularLocation>
        <location evidence="1">Membrane</location>
        <topology evidence="1">Multi-pass membrane protein</topology>
    </subcellularLocation>
</comment>
<keyword evidence="6 10" id="KW-0472">Membrane</keyword>
<feature type="transmembrane region" description="Helical" evidence="10">
    <location>
        <begin position="246"/>
        <end position="269"/>
    </location>
</feature>
<dbReference type="InterPro" id="IPR001807">
    <property type="entry name" value="ClC"/>
</dbReference>
<dbReference type="PRINTS" id="PR00762">
    <property type="entry name" value="CLCHANNEL"/>
</dbReference>
<keyword evidence="7" id="KW-0869">Chloride channel</keyword>
<dbReference type="InterPro" id="IPR050368">
    <property type="entry name" value="ClC-type_chloride_channel"/>
</dbReference>
<evidence type="ECO:0000256" key="9">
    <source>
        <dbReference type="ARBA" id="ARBA00023303"/>
    </source>
</evidence>
<name>N6V1U9_9EURY</name>
<dbReference type="PATRIC" id="fig|1069083.5.peg.663"/>
<evidence type="ECO:0000313" key="12">
    <source>
        <dbReference type="Proteomes" id="UP000053695"/>
    </source>
</evidence>
<organism evidence="11 12">
    <name type="scientific">Methanocaldococcus villosus KIN24-T80</name>
    <dbReference type="NCBI Taxonomy" id="1069083"/>
    <lineage>
        <taxon>Archaea</taxon>
        <taxon>Methanobacteriati</taxon>
        <taxon>Methanobacteriota</taxon>
        <taxon>Methanomada group</taxon>
        <taxon>Methanococci</taxon>
        <taxon>Methanococcales</taxon>
        <taxon>Methanocaldococcaceae</taxon>
        <taxon>Methanocaldococcus</taxon>
    </lineage>
</organism>
<feature type="transmembrane region" description="Helical" evidence="10">
    <location>
        <begin position="44"/>
        <end position="62"/>
    </location>
</feature>
<dbReference type="CDD" id="cd00400">
    <property type="entry name" value="Voltage_gated_ClC"/>
    <property type="match status" value="1"/>
</dbReference>
<keyword evidence="9" id="KW-0407">Ion channel</keyword>
<dbReference type="PANTHER" id="PTHR43427">
    <property type="entry name" value="CHLORIDE CHANNEL PROTEIN CLC-E"/>
    <property type="match status" value="1"/>
</dbReference>
<dbReference type="GO" id="GO:0034707">
    <property type="term" value="C:chloride channel complex"/>
    <property type="evidence" value="ECO:0007669"/>
    <property type="project" value="UniProtKB-KW"/>
</dbReference>
<dbReference type="Pfam" id="PF00654">
    <property type="entry name" value="Voltage_CLC"/>
    <property type="match status" value="1"/>
</dbReference>
<accession>N6V1U9</accession>
<dbReference type="PANTHER" id="PTHR43427:SF6">
    <property type="entry name" value="CHLORIDE CHANNEL PROTEIN CLC-E"/>
    <property type="match status" value="1"/>
</dbReference>
<sequence>MQKIKNILTIIKWTILSAAIGLVGGLSSLLMAIIIKYFPEKNNIFLIPIIFFISGFFVDKIYELKGSGVDRVLKALNYNINLSWKIGILKTILSSLVIAVGGSCGKEGPCVQSSASFADEIHRMLKLKNRELVIITGIAGGLSGAFSAPLGTAILACEIIEKEDFRYVNLIPPMMASVFSYAVFYVITHKKHLFEYLPHYCFDPIDIFWFLFGAIFCSIIASFYIKTYKTISNYFDNITIPYAIKSLLGGIVVATIGYFLPEILGMGVILVKELFMIKFSLIFLLFLLIGKVLATSFTVGSGTPGGLVFPSICVGAISGALFSSIFALNPTPFIVLGMATALSASLNAPLGSAVLCTEMFGFDFAIPSSIGAVIGYQVTRFETVFKYVRF</sequence>
<dbReference type="InterPro" id="IPR014743">
    <property type="entry name" value="Cl-channel_core"/>
</dbReference>
<comment type="caution">
    <text evidence="11">The sequence shown here is derived from an EMBL/GenBank/DDBJ whole genome shotgun (WGS) entry which is preliminary data.</text>
</comment>
<keyword evidence="4 10" id="KW-1133">Transmembrane helix</keyword>
<keyword evidence="12" id="KW-1185">Reference proteome</keyword>
<dbReference type="Proteomes" id="UP000053695">
    <property type="component" value="Unassembled WGS sequence"/>
</dbReference>
<dbReference type="STRING" id="1069083.GCA_000371805_01061"/>
<dbReference type="Gene3D" id="1.10.3080.10">
    <property type="entry name" value="Clc chloride channel"/>
    <property type="match status" value="1"/>
</dbReference>
<feature type="transmembrane region" description="Helical" evidence="10">
    <location>
        <begin position="82"/>
        <end position="101"/>
    </location>
</feature>
<evidence type="ECO:0000256" key="5">
    <source>
        <dbReference type="ARBA" id="ARBA00023065"/>
    </source>
</evidence>
<dbReference type="SUPFAM" id="SSF81340">
    <property type="entry name" value="Clc chloride channel"/>
    <property type="match status" value="1"/>
</dbReference>
<keyword evidence="2" id="KW-0813">Transport</keyword>
<dbReference type="EMBL" id="APMM01000020">
    <property type="protein sequence ID" value="ENN96268.1"/>
    <property type="molecule type" value="Genomic_DNA"/>
</dbReference>
<feature type="transmembrane region" description="Helical" evidence="10">
    <location>
        <begin position="333"/>
        <end position="356"/>
    </location>
</feature>
<evidence type="ECO:0000256" key="3">
    <source>
        <dbReference type="ARBA" id="ARBA00022692"/>
    </source>
</evidence>
<evidence type="ECO:0000256" key="6">
    <source>
        <dbReference type="ARBA" id="ARBA00023136"/>
    </source>
</evidence>
<feature type="transmembrane region" description="Helical" evidence="10">
    <location>
        <begin position="167"/>
        <end position="187"/>
    </location>
</feature>
<feature type="transmembrane region" description="Helical" evidence="10">
    <location>
        <begin position="12"/>
        <end position="38"/>
    </location>
</feature>
<feature type="transmembrane region" description="Helical" evidence="10">
    <location>
        <begin position="207"/>
        <end position="225"/>
    </location>
</feature>
<gene>
    <name evidence="11" type="ORF">J422_03378</name>
</gene>
<feature type="transmembrane region" description="Helical" evidence="10">
    <location>
        <begin position="306"/>
        <end position="327"/>
    </location>
</feature>
<evidence type="ECO:0000256" key="8">
    <source>
        <dbReference type="ARBA" id="ARBA00023214"/>
    </source>
</evidence>
<evidence type="ECO:0000256" key="4">
    <source>
        <dbReference type="ARBA" id="ARBA00022989"/>
    </source>
</evidence>
<evidence type="ECO:0000256" key="7">
    <source>
        <dbReference type="ARBA" id="ARBA00023173"/>
    </source>
</evidence>
<keyword evidence="8" id="KW-0868">Chloride</keyword>
<evidence type="ECO:0000256" key="1">
    <source>
        <dbReference type="ARBA" id="ARBA00004141"/>
    </source>
</evidence>
<dbReference type="AlphaFoldDB" id="N6V1U9"/>
<evidence type="ECO:0000313" key="11">
    <source>
        <dbReference type="EMBL" id="ENN96268.1"/>
    </source>
</evidence>
<dbReference type="OrthoDB" id="89900at2157"/>
<dbReference type="RefSeq" id="WP_004590983.1">
    <property type="nucleotide sequence ID" value="NZ_APMM01000020.1"/>
</dbReference>
<keyword evidence="5" id="KW-0406">Ion transport</keyword>
<dbReference type="GO" id="GO:0005254">
    <property type="term" value="F:chloride channel activity"/>
    <property type="evidence" value="ECO:0007669"/>
    <property type="project" value="UniProtKB-KW"/>
</dbReference>
<proteinExistence type="predicted"/>
<reference evidence="11 12" key="1">
    <citation type="journal article" date="2013" name="Genome Announc.">
        <title>Draft Genome Sequence of a Highly Flagellated, Fast-Swimming Archaeon, Methanocaldococcus villosus Strain KIN24-T80 (DSM 22612).</title>
        <authorList>
            <person name="Thennarasu S."/>
            <person name="Polireddy D."/>
            <person name="Antony A."/>
            <person name="Yada M.R."/>
            <person name="Algarawi S."/>
            <person name="Sivakumar N."/>
        </authorList>
    </citation>
    <scope>NUCLEOTIDE SEQUENCE [LARGE SCALE GENOMIC DNA]</scope>
    <source>
        <strain evidence="11 12">KIN24-T80</strain>
    </source>
</reference>
<feature type="transmembrane region" description="Helical" evidence="10">
    <location>
        <begin position="275"/>
        <end position="294"/>
    </location>
</feature>
<evidence type="ECO:0000256" key="10">
    <source>
        <dbReference type="SAM" id="Phobius"/>
    </source>
</evidence>
<feature type="transmembrane region" description="Helical" evidence="10">
    <location>
        <begin position="132"/>
        <end position="155"/>
    </location>
</feature>
<keyword evidence="3 10" id="KW-0812">Transmembrane</keyword>
<evidence type="ECO:0000256" key="2">
    <source>
        <dbReference type="ARBA" id="ARBA00022448"/>
    </source>
</evidence>
<protein>
    <submittedName>
        <fullName evidence="11">Cl-channel voltage-gated family protein</fullName>
    </submittedName>
</protein>